<organism evidence="1">
    <name type="scientific">Ixodes scapularis</name>
    <name type="common">Black-legged tick</name>
    <name type="synonym">Deer tick</name>
    <dbReference type="NCBI Taxonomy" id="6945"/>
    <lineage>
        <taxon>Eukaryota</taxon>
        <taxon>Metazoa</taxon>
        <taxon>Ecdysozoa</taxon>
        <taxon>Arthropoda</taxon>
        <taxon>Chelicerata</taxon>
        <taxon>Arachnida</taxon>
        <taxon>Acari</taxon>
        <taxon>Parasitiformes</taxon>
        <taxon>Ixodida</taxon>
        <taxon>Ixodoidea</taxon>
        <taxon>Ixodidae</taxon>
        <taxon>Ixodinae</taxon>
        <taxon>Ixodes</taxon>
    </lineage>
</organism>
<dbReference type="AlphaFoldDB" id="A0A4D5RCL7"/>
<reference evidence="1" key="1">
    <citation type="submission" date="2019-04" db="EMBL/GenBank/DDBJ databases">
        <title>An insight into the mialome of Ixodes scapularis.</title>
        <authorList>
            <person name="Ribeiro J.M."/>
            <person name="Mather T.N."/>
            <person name="Karim S."/>
        </authorList>
    </citation>
    <scope>NUCLEOTIDE SEQUENCE</scope>
</reference>
<name>A0A4D5RCL7_IXOSC</name>
<accession>A0A4D5RCL7</accession>
<proteinExistence type="predicted"/>
<evidence type="ECO:0000313" key="1">
    <source>
        <dbReference type="EMBL" id="MOY34880.1"/>
    </source>
</evidence>
<dbReference type="EMBL" id="GHJT01000909">
    <property type="protein sequence ID" value="MOY34880.1"/>
    <property type="molecule type" value="Transcribed_RNA"/>
</dbReference>
<sequence>MSHQLAQASTLATFISSTLGPFNCFSVQPCYIVGIYAIAVCNARRFSYLVRHKQLPPEILLLFGGFQPSQGHGVRMCKFLSSEWHRQPRFY</sequence>
<protein>
    <submittedName>
        <fullName evidence="1">Putative tick transposon</fullName>
    </submittedName>
</protein>